<sequence length="406" mass="45314">MIDSVRTTLSTDFAILYVSQDAGDFPGNFATSGRGWVSAYCGTKYATLDVTVERWDGRPAPVAGWEDVDEVPFEAIPDGPGLEVAGFEGTGVRLGAVGLERARVLIHARGRHRYGYSDFADEGLEPEEWLFQFFPDPDDLDAMAGGPRSIAKREVHEPQTMAAWEVALGWARAGWHHYLYQTPGFRELQLAVHHQEGPTSRDHLLEQALPWIAERRIEAWSSSDPADIPLIPHEGTPLVRQAGPPESWYESQEQERVRQRGRLDRVAEMARTKRLEVLGDFLDALTRLGVLLAEDGDGGTVLTPNARPTAAALVANNPDDRRGGYREENDYSNFRSIAENLEHLVRWAPGRRLRATAEQIAARLGVTVYEVQGGLELQQHLRKLQVQKVDADNPEQEALEVWIPDS</sequence>
<evidence type="ECO:0000313" key="1">
    <source>
        <dbReference type="EMBL" id="GAA4984180.1"/>
    </source>
</evidence>
<evidence type="ECO:0000313" key="2">
    <source>
        <dbReference type="Proteomes" id="UP001501195"/>
    </source>
</evidence>
<comment type="caution">
    <text evidence="1">The sequence shown here is derived from an EMBL/GenBank/DDBJ whole genome shotgun (WGS) entry which is preliminary data.</text>
</comment>
<keyword evidence="2" id="KW-1185">Reference proteome</keyword>
<accession>A0ABP9I0I3</accession>
<organism evidence="1 2">
    <name type="scientific">Kineococcus glutinatus</name>
    <dbReference type="NCBI Taxonomy" id="1070872"/>
    <lineage>
        <taxon>Bacteria</taxon>
        <taxon>Bacillati</taxon>
        <taxon>Actinomycetota</taxon>
        <taxon>Actinomycetes</taxon>
        <taxon>Kineosporiales</taxon>
        <taxon>Kineosporiaceae</taxon>
        <taxon>Kineococcus</taxon>
    </lineage>
</organism>
<reference evidence="2" key="1">
    <citation type="journal article" date="2019" name="Int. J. Syst. Evol. Microbiol.">
        <title>The Global Catalogue of Microorganisms (GCM) 10K type strain sequencing project: providing services to taxonomists for standard genome sequencing and annotation.</title>
        <authorList>
            <consortium name="The Broad Institute Genomics Platform"/>
            <consortium name="The Broad Institute Genome Sequencing Center for Infectious Disease"/>
            <person name="Wu L."/>
            <person name="Ma J."/>
        </authorList>
    </citation>
    <scope>NUCLEOTIDE SEQUENCE [LARGE SCALE GENOMIC DNA]</scope>
    <source>
        <strain evidence="2">JCM 18126</strain>
    </source>
</reference>
<gene>
    <name evidence="1" type="ORF">GCM10023225_24170</name>
</gene>
<dbReference type="EMBL" id="BAABIL010000374">
    <property type="protein sequence ID" value="GAA4984180.1"/>
    <property type="molecule type" value="Genomic_DNA"/>
</dbReference>
<protein>
    <submittedName>
        <fullName evidence="1">Uncharacterized protein</fullName>
    </submittedName>
</protein>
<name>A0ABP9I0I3_9ACTN</name>
<dbReference type="Proteomes" id="UP001501195">
    <property type="component" value="Unassembled WGS sequence"/>
</dbReference>
<proteinExistence type="predicted"/>